<dbReference type="HOGENOM" id="CLU_137209_1_0_10"/>
<dbReference type="eggNOG" id="ENOG5031550">
    <property type="taxonomic scope" value="Bacteria"/>
</dbReference>
<dbReference type="EMBL" id="AFBR01000028">
    <property type="protein sequence ID" value="EGG55315.1"/>
    <property type="molecule type" value="Genomic_DNA"/>
</dbReference>
<reference evidence="1 2" key="1">
    <citation type="submission" date="2011-02" db="EMBL/GenBank/DDBJ databases">
        <authorList>
            <person name="Weinstock G."/>
            <person name="Sodergren E."/>
            <person name="Clifton S."/>
            <person name="Fulton L."/>
            <person name="Fulton B."/>
            <person name="Courtney L."/>
            <person name="Fronick C."/>
            <person name="Harrison M."/>
            <person name="Strong C."/>
            <person name="Farmer C."/>
            <person name="Delahaunty K."/>
            <person name="Markovic C."/>
            <person name="Hall O."/>
            <person name="Minx P."/>
            <person name="Tomlinson C."/>
            <person name="Mitreva M."/>
            <person name="Hou S."/>
            <person name="Chen J."/>
            <person name="Wollam A."/>
            <person name="Pepin K.H."/>
            <person name="Johnson M."/>
            <person name="Bhonagiri V."/>
            <person name="Zhang X."/>
            <person name="Suruliraj S."/>
            <person name="Warren W."/>
            <person name="Chinwalla A."/>
            <person name="Mardis E.R."/>
            <person name="Wilson R.K."/>
        </authorList>
    </citation>
    <scope>NUCLEOTIDE SEQUENCE [LARGE SCALE GENOMIC DNA]</scope>
    <source>
        <strain evidence="1 2">YIT 11841</strain>
    </source>
</reference>
<dbReference type="STRING" id="762982.HMPREF9442_01188"/>
<sequence length="159" mass="17705">MKFKGDISGLDALERQLEDVYLDRLADAGEKAVQEAIAEGNYQNITGNLRSSIGYVIAYNGQILREGGFYKIQGRGENMQKVEFTTKAGKHVSFWAKGKYGDGSEGSRKGLEFARSRIRETMGYAFILVAGMEYASYVSSKGYDVIDRGTYLLWNLIGK</sequence>
<proteinExistence type="predicted"/>
<dbReference type="OrthoDB" id="770653at2"/>
<gene>
    <name evidence="1" type="ORF">HMPREF9442_01188</name>
</gene>
<keyword evidence="2" id="KW-1185">Reference proteome</keyword>
<name>F3QSM8_9BACT</name>
<evidence type="ECO:0000313" key="1">
    <source>
        <dbReference type="EMBL" id="EGG55315.1"/>
    </source>
</evidence>
<organism evidence="1 2">
    <name type="scientific">Paraprevotella xylaniphila YIT 11841</name>
    <dbReference type="NCBI Taxonomy" id="762982"/>
    <lineage>
        <taxon>Bacteria</taxon>
        <taxon>Pseudomonadati</taxon>
        <taxon>Bacteroidota</taxon>
        <taxon>Bacteroidia</taxon>
        <taxon>Bacteroidales</taxon>
        <taxon>Prevotellaceae</taxon>
        <taxon>Paraprevotella</taxon>
    </lineage>
</organism>
<dbReference type="AlphaFoldDB" id="F3QSM8"/>
<dbReference type="Proteomes" id="UP000005546">
    <property type="component" value="Unassembled WGS sequence"/>
</dbReference>
<protein>
    <submittedName>
        <fullName evidence="1">Uncharacterized protein</fullName>
    </submittedName>
</protein>
<dbReference type="RefSeq" id="WP_008626121.1">
    <property type="nucleotide sequence ID" value="NZ_GL883831.1"/>
</dbReference>
<accession>F3QSM8</accession>
<evidence type="ECO:0000313" key="2">
    <source>
        <dbReference type="Proteomes" id="UP000005546"/>
    </source>
</evidence>
<comment type="caution">
    <text evidence="1">The sequence shown here is derived from an EMBL/GenBank/DDBJ whole genome shotgun (WGS) entry which is preliminary data.</text>
</comment>